<sequence>MRQRISDTRRYLLAQEPYDKDKMTSVMKEFTSDTKIQEELIQNFISNQERNQRPDIKRKRKAIPKLADCKRFSFQNIHEIIKKKPTKRATSQDPTRIQLKNINTITYTKESSAEHAHKDQRASILTPQMEEGMNILQALGNSLCNLRSKSVMISVKELNGPDKPNPHPKALKIVKIESKKSKKNIVEITKRLTDLADMLDAKSNSDSNVSITSKRRKKKKKAKKSKRQNSDCDKIAEEDLHRPNFQKKPTCKSNEDTLDPPIKKCKSLRSSHKQKNDCSGLKLSLNKCPSFTEISQNAQCKSNHSNDKQMFAQPPQKLGIAKSFLKAYSLKKGSYFGKLEDSELLSTGVQKSCKSLKRKKIKKQRKRTKLFSSRGMQDSESDSFKFSLFKASQMNEMLHSLSNLESNASNYSTTTLSPSPPKRMKD</sequence>
<comment type="caution">
    <text evidence="2">The sequence shown here is derived from an EMBL/GenBank/DDBJ whole genome shotgun (WGS) entry which is preliminary data.</text>
</comment>
<dbReference type="Proteomes" id="UP001295684">
    <property type="component" value="Unassembled WGS sequence"/>
</dbReference>
<feature type="region of interest" description="Disordered" evidence="1">
    <location>
        <begin position="400"/>
        <end position="426"/>
    </location>
</feature>
<evidence type="ECO:0000313" key="3">
    <source>
        <dbReference type="Proteomes" id="UP001295684"/>
    </source>
</evidence>
<proteinExistence type="predicted"/>
<feature type="region of interest" description="Disordered" evidence="1">
    <location>
        <begin position="203"/>
        <end position="278"/>
    </location>
</feature>
<feature type="compositionally biased region" description="Polar residues" evidence="1">
    <location>
        <begin position="400"/>
        <end position="417"/>
    </location>
</feature>
<organism evidence="2 3">
    <name type="scientific">Euplotes crassus</name>
    <dbReference type="NCBI Taxonomy" id="5936"/>
    <lineage>
        <taxon>Eukaryota</taxon>
        <taxon>Sar</taxon>
        <taxon>Alveolata</taxon>
        <taxon>Ciliophora</taxon>
        <taxon>Intramacronucleata</taxon>
        <taxon>Spirotrichea</taxon>
        <taxon>Hypotrichia</taxon>
        <taxon>Euplotida</taxon>
        <taxon>Euplotidae</taxon>
        <taxon>Moneuplotes</taxon>
    </lineage>
</organism>
<keyword evidence="3" id="KW-1185">Reference proteome</keyword>
<feature type="compositionally biased region" description="Polar residues" evidence="1">
    <location>
        <begin position="203"/>
        <end position="212"/>
    </location>
</feature>
<feature type="compositionally biased region" description="Basic residues" evidence="1">
    <location>
        <begin position="263"/>
        <end position="273"/>
    </location>
</feature>
<feature type="compositionally biased region" description="Basic and acidic residues" evidence="1">
    <location>
        <begin position="228"/>
        <end position="242"/>
    </location>
</feature>
<evidence type="ECO:0000313" key="2">
    <source>
        <dbReference type="EMBL" id="CAI2360972.1"/>
    </source>
</evidence>
<reference evidence="2" key="1">
    <citation type="submission" date="2023-07" db="EMBL/GenBank/DDBJ databases">
        <authorList>
            <consortium name="AG Swart"/>
            <person name="Singh M."/>
            <person name="Singh A."/>
            <person name="Seah K."/>
            <person name="Emmerich C."/>
        </authorList>
    </citation>
    <scope>NUCLEOTIDE SEQUENCE</scope>
    <source>
        <strain evidence="2">DP1</strain>
    </source>
</reference>
<dbReference type="EMBL" id="CAMPGE010002171">
    <property type="protein sequence ID" value="CAI2360972.1"/>
    <property type="molecule type" value="Genomic_DNA"/>
</dbReference>
<gene>
    <name evidence="2" type="ORF">ECRASSUSDP1_LOCUS2281</name>
</gene>
<protein>
    <submittedName>
        <fullName evidence="2">Uncharacterized protein</fullName>
    </submittedName>
</protein>
<name>A0AAD1U2E4_EUPCR</name>
<accession>A0AAD1U2E4</accession>
<dbReference type="AlphaFoldDB" id="A0AAD1U2E4"/>
<evidence type="ECO:0000256" key="1">
    <source>
        <dbReference type="SAM" id="MobiDB-lite"/>
    </source>
</evidence>
<feature type="compositionally biased region" description="Basic residues" evidence="1">
    <location>
        <begin position="213"/>
        <end position="227"/>
    </location>
</feature>